<dbReference type="InterPro" id="IPR016181">
    <property type="entry name" value="Acyl_CoA_acyltransferase"/>
</dbReference>
<protein>
    <submittedName>
        <fullName evidence="4">GNAT family N-acetyltransferase</fullName>
    </submittedName>
</protein>
<sequence>MKLKNVYETQFCKVEYLKEYNGVFCIWQGFCQGDEYKKPLEFGLKLLEEYSADTWITDTAKGFENTTEDTTWLIEEFIPKVQKTTCERIIFLIDKQSPLQDEIKAQEKILSQYFEVQLLSKLSEYERRWKYEIDDVDFHELSYLYKIAPLGEKKPDDLKTVFSNSRYKCFLYENGMLIAVGRALADGIDASYICDVAVDPEYQGNGLGKAVVNKLLKLSQGHKKIILYAYPGKEPFYTRLGFAKMNTAMAIFENQAQAVECGLVSRADV</sequence>
<evidence type="ECO:0000259" key="3">
    <source>
        <dbReference type="PROSITE" id="PS51186"/>
    </source>
</evidence>
<evidence type="ECO:0000256" key="2">
    <source>
        <dbReference type="ARBA" id="ARBA00023315"/>
    </source>
</evidence>
<dbReference type="KEGG" id="smax:FJR03_10150"/>
<dbReference type="Gene3D" id="3.40.630.30">
    <property type="match status" value="1"/>
</dbReference>
<dbReference type="GO" id="GO:0005737">
    <property type="term" value="C:cytoplasm"/>
    <property type="evidence" value="ECO:0007669"/>
    <property type="project" value="TreeGrafter"/>
</dbReference>
<dbReference type="EMBL" id="CP041165">
    <property type="protein sequence ID" value="QOP42078.1"/>
    <property type="molecule type" value="Genomic_DNA"/>
</dbReference>
<proteinExistence type="predicted"/>
<organism evidence="4 5">
    <name type="scientific">Sulfurimonas marina</name>
    <dbReference type="NCBI Taxonomy" id="2590551"/>
    <lineage>
        <taxon>Bacteria</taxon>
        <taxon>Pseudomonadati</taxon>
        <taxon>Campylobacterota</taxon>
        <taxon>Epsilonproteobacteria</taxon>
        <taxon>Campylobacterales</taxon>
        <taxon>Sulfurimonadaceae</taxon>
        <taxon>Sulfurimonas</taxon>
    </lineage>
</organism>
<accession>A0A7M1AZV9</accession>
<dbReference type="PROSITE" id="PS51186">
    <property type="entry name" value="GNAT"/>
    <property type="match status" value="1"/>
</dbReference>
<dbReference type="Proteomes" id="UP000593910">
    <property type="component" value="Chromosome"/>
</dbReference>
<gene>
    <name evidence="4" type="ORF">FJR03_10150</name>
</gene>
<dbReference type="PANTHER" id="PTHR43626">
    <property type="entry name" value="ACYL-COA N-ACYLTRANSFERASE"/>
    <property type="match status" value="1"/>
</dbReference>
<evidence type="ECO:0000313" key="4">
    <source>
        <dbReference type="EMBL" id="QOP42078.1"/>
    </source>
</evidence>
<feature type="domain" description="N-acetyltransferase" evidence="3">
    <location>
        <begin position="131"/>
        <end position="264"/>
    </location>
</feature>
<dbReference type="InterPro" id="IPR000182">
    <property type="entry name" value="GNAT_dom"/>
</dbReference>
<dbReference type="CDD" id="cd04301">
    <property type="entry name" value="NAT_SF"/>
    <property type="match status" value="1"/>
</dbReference>
<dbReference type="Pfam" id="PF13673">
    <property type="entry name" value="Acetyltransf_10"/>
    <property type="match status" value="1"/>
</dbReference>
<dbReference type="AlphaFoldDB" id="A0A7M1AZV9"/>
<keyword evidence="5" id="KW-1185">Reference proteome</keyword>
<dbReference type="PANTHER" id="PTHR43626:SF4">
    <property type="entry name" value="GCN5-RELATED N-ACETYLTRANSFERASE 2, CHLOROPLASTIC"/>
    <property type="match status" value="1"/>
</dbReference>
<dbReference type="SUPFAM" id="SSF55729">
    <property type="entry name" value="Acyl-CoA N-acyltransferases (Nat)"/>
    <property type="match status" value="1"/>
</dbReference>
<evidence type="ECO:0000313" key="5">
    <source>
        <dbReference type="Proteomes" id="UP000593910"/>
    </source>
</evidence>
<dbReference type="GO" id="GO:0008080">
    <property type="term" value="F:N-acetyltransferase activity"/>
    <property type="evidence" value="ECO:0007669"/>
    <property type="project" value="InterPro"/>
</dbReference>
<dbReference type="RefSeq" id="WP_193113399.1">
    <property type="nucleotide sequence ID" value="NZ_CP041165.1"/>
</dbReference>
<keyword evidence="2" id="KW-0012">Acyltransferase</keyword>
<dbReference type="InterPro" id="IPR045039">
    <property type="entry name" value="NSI-like"/>
</dbReference>
<name>A0A7M1AZV9_9BACT</name>
<keyword evidence="1 4" id="KW-0808">Transferase</keyword>
<reference evidence="4 5" key="1">
    <citation type="submission" date="2019-06" db="EMBL/GenBank/DDBJ databases">
        <title>Sulfurimonas gotlandica sp. nov., a chemoautotrophic and psychrotolerant epsilonproteobacterium isolated from a pelagic redoxcline, and an emended description of the genus Sulfurimonas.</title>
        <authorList>
            <person name="Wang S."/>
            <person name="Jiang L."/>
            <person name="Shao Z."/>
        </authorList>
    </citation>
    <scope>NUCLEOTIDE SEQUENCE [LARGE SCALE GENOMIC DNA]</scope>
    <source>
        <strain evidence="4 5">B2</strain>
    </source>
</reference>
<evidence type="ECO:0000256" key="1">
    <source>
        <dbReference type="ARBA" id="ARBA00022679"/>
    </source>
</evidence>